<protein>
    <submittedName>
        <fullName evidence="2">Uncharacterized protein</fullName>
    </submittedName>
</protein>
<name>A0A919R305_9ACTN</name>
<organism evidence="2 3">
    <name type="scientific">Sphaerisporangium rufum</name>
    <dbReference type="NCBI Taxonomy" id="1381558"/>
    <lineage>
        <taxon>Bacteria</taxon>
        <taxon>Bacillati</taxon>
        <taxon>Actinomycetota</taxon>
        <taxon>Actinomycetes</taxon>
        <taxon>Streptosporangiales</taxon>
        <taxon>Streptosporangiaceae</taxon>
        <taxon>Sphaerisporangium</taxon>
    </lineage>
</organism>
<dbReference type="RefSeq" id="WP_239137541.1">
    <property type="nucleotide sequence ID" value="NZ_BOOU01000052.1"/>
</dbReference>
<keyword evidence="1" id="KW-0812">Transmembrane</keyword>
<comment type="caution">
    <text evidence="2">The sequence shown here is derived from an EMBL/GenBank/DDBJ whole genome shotgun (WGS) entry which is preliminary data.</text>
</comment>
<keyword evidence="1" id="KW-1133">Transmembrane helix</keyword>
<gene>
    <name evidence="2" type="ORF">Sru01_37530</name>
</gene>
<keyword evidence="3" id="KW-1185">Reference proteome</keyword>
<dbReference type="AlphaFoldDB" id="A0A919R305"/>
<sequence>MTALGFHLACAVVMGLDGFVLAFAAGLPCVVYTAATLSAVMPVPARWGVAGAVAMAVVGWLAFWLGRETRP</sequence>
<evidence type="ECO:0000313" key="3">
    <source>
        <dbReference type="Proteomes" id="UP000655287"/>
    </source>
</evidence>
<dbReference type="EMBL" id="BOOU01000052">
    <property type="protein sequence ID" value="GII78771.1"/>
    <property type="molecule type" value="Genomic_DNA"/>
</dbReference>
<keyword evidence="1" id="KW-0472">Membrane</keyword>
<evidence type="ECO:0000313" key="2">
    <source>
        <dbReference type="EMBL" id="GII78771.1"/>
    </source>
</evidence>
<reference evidence="2" key="1">
    <citation type="submission" date="2021-01" db="EMBL/GenBank/DDBJ databases">
        <title>Whole genome shotgun sequence of Sphaerisporangium rufum NBRC 109079.</title>
        <authorList>
            <person name="Komaki H."/>
            <person name="Tamura T."/>
        </authorList>
    </citation>
    <scope>NUCLEOTIDE SEQUENCE</scope>
    <source>
        <strain evidence="2">NBRC 109079</strain>
    </source>
</reference>
<proteinExistence type="predicted"/>
<feature type="transmembrane region" description="Helical" evidence="1">
    <location>
        <begin position="46"/>
        <end position="65"/>
    </location>
</feature>
<accession>A0A919R305</accession>
<dbReference type="Proteomes" id="UP000655287">
    <property type="component" value="Unassembled WGS sequence"/>
</dbReference>
<evidence type="ECO:0000256" key="1">
    <source>
        <dbReference type="SAM" id="Phobius"/>
    </source>
</evidence>